<evidence type="ECO:0000256" key="1">
    <source>
        <dbReference type="SAM" id="Coils"/>
    </source>
</evidence>
<evidence type="ECO:0000313" key="4">
    <source>
        <dbReference type="Proteomes" id="UP001280581"/>
    </source>
</evidence>
<gene>
    <name evidence="3" type="ORF">GRF29_28g2145042</name>
</gene>
<organism evidence="3 4">
    <name type="scientific">Pseudopithomyces chartarum</name>
    <dbReference type="NCBI Taxonomy" id="1892770"/>
    <lineage>
        <taxon>Eukaryota</taxon>
        <taxon>Fungi</taxon>
        <taxon>Dikarya</taxon>
        <taxon>Ascomycota</taxon>
        <taxon>Pezizomycotina</taxon>
        <taxon>Dothideomycetes</taxon>
        <taxon>Pleosporomycetidae</taxon>
        <taxon>Pleosporales</taxon>
        <taxon>Massarineae</taxon>
        <taxon>Didymosphaeriaceae</taxon>
        <taxon>Pseudopithomyces</taxon>
    </lineage>
</organism>
<sequence length="148" mass="15532">MSDKIPEQAVQAADKAVDQAKQAAETFKKELSEGTRRGEGGVVKGVKNIDRFLLRLNKLLATPGGLSAFLSTSNYILYILAHFQPRTPSLSTLYARLLSLATSKSSPLVLASDPTAIPPSPPSPNSSRNAEPPSASSAPFPSTPGSAV</sequence>
<dbReference type="AlphaFoldDB" id="A0AAN6M0P7"/>
<feature type="region of interest" description="Disordered" evidence="2">
    <location>
        <begin position="109"/>
        <end position="148"/>
    </location>
</feature>
<feature type="coiled-coil region" evidence="1">
    <location>
        <begin position="10"/>
        <end position="37"/>
    </location>
</feature>
<reference evidence="3 4" key="1">
    <citation type="submission" date="2021-02" db="EMBL/GenBank/DDBJ databases">
        <title>Genome assembly of Pseudopithomyces chartarum.</title>
        <authorList>
            <person name="Jauregui R."/>
            <person name="Singh J."/>
            <person name="Voisey C."/>
        </authorList>
    </citation>
    <scope>NUCLEOTIDE SEQUENCE [LARGE SCALE GENOMIC DNA]</scope>
    <source>
        <strain evidence="3 4">AGR01</strain>
    </source>
</reference>
<evidence type="ECO:0000313" key="3">
    <source>
        <dbReference type="EMBL" id="KAK3214144.1"/>
    </source>
</evidence>
<evidence type="ECO:0000256" key="2">
    <source>
        <dbReference type="SAM" id="MobiDB-lite"/>
    </source>
</evidence>
<keyword evidence="1" id="KW-0175">Coiled coil</keyword>
<name>A0AAN6M0P7_9PLEO</name>
<feature type="compositionally biased region" description="Low complexity" evidence="2">
    <location>
        <begin position="125"/>
        <end position="148"/>
    </location>
</feature>
<comment type="caution">
    <text evidence="3">The sequence shown here is derived from an EMBL/GenBank/DDBJ whole genome shotgun (WGS) entry which is preliminary data.</text>
</comment>
<dbReference type="EMBL" id="WVTA01000004">
    <property type="protein sequence ID" value="KAK3214144.1"/>
    <property type="molecule type" value="Genomic_DNA"/>
</dbReference>
<proteinExistence type="predicted"/>
<protein>
    <submittedName>
        <fullName evidence="3">Uncharacterized protein</fullName>
    </submittedName>
</protein>
<dbReference type="Proteomes" id="UP001280581">
    <property type="component" value="Unassembled WGS sequence"/>
</dbReference>
<keyword evidence="4" id="KW-1185">Reference proteome</keyword>
<accession>A0AAN6M0P7</accession>